<keyword evidence="4" id="KW-0720">Serine protease</keyword>
<evidence type="ECO:0000256" key="3">
    <source>
        <dbReference type="ARBA" id="ARBA00022801"/>
    </source>
</evidence>
<keyword evidence="3" id="KW-0378">Hydrolase</keyword>
<dbReference type="EMBL" id="BAAACZ010000020">
    <property type="protein sequence ID" value="GAA0467974.1"/>
    <property type="molecule type" value="Genomic_DNA"/>
</dbReference>
<evidence type="ECO:0000313" key="7">
    <source>
        <dbReference type="Proteomes" id="UP001500740"/>
    </source>
</evidence>
<evidence type="ECO:0000256" key="4">
    <source>
        <dbReference type="ARBA" id="ARBA00022825"/>
    </source>
</evidence>
<evidence type="ECO:0000256" key="1">
    <source>
        <dbReference type="ARBA" id="ARBA00008683"/>
    </source>
</evidence>
<dbReference type="NCBIfam" id="TIGR00706">
    <property type="entry name" value="SppA_dom"/>
    <property type="match status" value="1"/>
</dbReference>
<name>A0ABN1A5F3_9BACI</name>
<dbReference type="InterPro" id="IPR029045">
    <property type="entry name" value="ClpP/crotonase-like_dom_sf"/>
</dbReference>
<dbReference type="PANTHER" id="PTHR42987:SF7">
    <property type="entry name" value="SIGNAL PEPTIDE PEPTIDASE SPPA-RELATED"/>
    <property type="match status" value="1"/>
</dbReference>
<comment type="caution">
    <text evidence="6">The sequence shown here is derived from an EMBL/GenBank/DDBJ whole genome shotgun (WGS) entry which is preliminary data.</text>
</comment>
<dbReference type="InterPro" id="IPR047272">
    <property type="entry name" value="S49_SppA_C"/>
</dbReference>
<keyword evidence="2" id="KW-0645">Protease</keyword>
<dbReference type="SUPFAM" id="SSF52096">
    <property type="entry name" value="ClpP/crotonase"/>
    <property type="match status" value="1"/>
</dbReference>
<evidence type="ECO:0000256" key="2">
    <source>
        <dbReference type="ARBA" id="ARBA00022670"/>
    </source>
</evidence>
<proteinExistence type="inferred from homology"/>
<accession>A0ABN1A5F3</accession>
<dbReference type="PANTHER" id="PTHR42987">
    <property type="entry name" value="PEPTIDASE S49"/>
    <property type="match status" value="1"/>
</dbReference>
<gene>
    <name evidence="6" type="primary">sppA</name>
    <name evidence="6" type="ORF">GCM10008935_24870</name>
</gene>
<dbReference type="Pfam" id="PF01343">
    <property type="entry name" value="Peptidase_S49"/>
    <property type="match status" value="1"/>
</dbReference>
<comment type="similarity">
    <text evidence="1">Belongs to the peptidase S49 family.</text>
</comment>
<evidence type="ECO:0000259" key="5">
    <source>
        <dbReference type="Pfam" id="PF01343"/>
    </source>
</evidence>
<dbReference type="Proteomes" id="UP001500740">
    <property type="component" value="Unassembled WGS sequence"/>
</dbReference>
<dbReference type="InterPro" id="IPR004635">
    <property type="entry name" value="Pept_S49_SppA"/>
</dbReference>
<dbReference type="RefSeq" id="WP_343784014.1">
    <property type="nucleotide sequence ID" value="NZ_BAAACZ010000020.1"/>
</dbReference>
<dbReference type="CDD" id="cd07023">
    <property type="entry name" value="S49_Sppa_N_C"/>
    <property type="match status" value="1"/>
</dbReference>
<dbReference type="Gene3D" id="3.90.226.10">
    <property type="entry name" value="2-enoyl-CoA Hydratase, Chain A, domain 1"/>
    <property type="match status" value="2"/>
</dbReference>
<protein>
    <submittedName>
        <fullName evidence="6">Signal peptide peptidase SppA</fullName>
    </submittedName>
</protein>
<feature type="domain" description="Peptidase S49" evidence="5">
    <location>
        <begin position="126"/>
        <end position="275"/>
    </location>
</feature>
<sequence length="329" mass="36334">MDKKRWIALAIAAGLFVVSIISQFSTAVMTESWNDLFESDRNFSETVTEDGNAFEKVAVIHLEGVIQSSDVGGLLNTTTYNHDVLLDMLDHAKEDENVEAVVLRVNTPGGGVVESEEVHDKIVDLQESDKPVYVSMGNMAASGGYYVSAPAEHIVAHPATLTGSIGVIMEAINFAELADDLGVEFNTITSGEYKDIMSSFRPMTDDEENILQTMIDEMYDDFVQVIVNGRDLDESTVRELGDGRIYTGSQAEENGLVDSLGSLDDAIAKLQEDYHLQNSQVVEYEYQMGFNAIMGGAAQRVISDEFRFSQLEEMIRKSSAPRAMYLYTE</sequence>
<dbReference type="InterPro" id="IPR002142">
    <property type="entry name" value="Peptidase_S49"/>
</dbReference>
<reference evidence="6 7" key="1">
    <citation type="journal article" date="2019" name="Int. J. Syst. Evol. Microbiol.">
        <title>The Global Catalogue of Microorganisms (GCM) 10K type strain sequencing project: providing services to taxonomists for standard genome sequencing and annotation.</title>
        <authorList>
            <consortium name="The Broad Institute Genomics Platform"/>
            <consortium name="The Broad Institute Genome Sequencing Center for Infectious Disease"/>
            <person name="Wu L."/>
            <person name="Ma J."/>
        </authorList>
    </citation>
    <scope>NUCLEOTIDE SEQUENCE [LARGE SCALE GENOMIC DNA]</scope>
    <source>
        <strain evidence="6 7">JCM 14193</strain>
    </source>
</reference>
<keyword evidence="7" id="KW-1185">Reference proteome</keyword>
<organism evidence="6 7">
    <name type="scientific">Alkalibacillus silvisoli</name>
    <dbReference type="NCBI Taxonomy" id="392823"/>
    <lineage>
        <taxon>Bacteria</taxon>
        <taxon>Bacillati</taxon>
        <taxon>Bacillota</taxon>
        <taxon>Bacilli</taxon>
        <taxon>Bacillales</taxon>
        <taxon>Bacillaceae</taxon>
        <taxon>Alkalibacillus</taxon>
    </lineage>
</organism>
<evidence type="ECO:0000313" key="6">
    <source>
        <dbReference type="EMBL" id="GAA0467974.1"/>
    </source>
</evidence>